<dbReference type="PANTHER" id="PTHR31750:SF4">
    <property type="entry name" value="LP06106P"/>
    <property type="match status" value="1"/>
</dbReference>
<evidence type="ECO:0000259" key="2">
    <source>
        <dbReference type="Pfam" id="PF12638"/>
    </source>
</evidence>
<evidence type="ECO:0000256" key="1">
    <source>
        <dbReference type="ARBA" id="ARBA00022946"/>
    </source>
</evidence>
<reference evidence="3" key="3">
    <citation type="submission" date="2023-02" db="EMBL/GenBank/DDBJ databases">
        <title>Proposal of a novel subspecies: Alicyclobacillus hesperidum subspecies aegle.</title>
        <authorList>
            <person name="Goto K."/>
            <person name="Fujii T."/>
            <person name="Yasui K."/>
            <person name="Mochida K."/>
            <person name="Kato-Tanaka Y."/>
            <person name="Morohoshi S."/>
            <person name="An S.Y."/>
            <person name="Kasai H."/>
            <person name="Yokota A."/>
        </authorList>
    </citation>
    <scope>NUCLEOTIDE SEQUENCE</scope>
    <source>
        <strain evidence="3">DSM 12766</strain>
    </source>
</reference>
<dbReference type="STRING" id="89784.SAMN04489725_103185"/>
<dbReference type="RefSeq" id="WP_074691931.1">
    <property type="nucleotide sequence ID" value="NZ_BSRA01000005.1"/>
</dbReference>
<dbReference type="Proteomes" id="UP000182589">
    <property type="component" value="Unassembled WGS sequence"/>
</dbReference>
<dbReference type="Proteomes" id="UP001157137">
    <property type="component" value="Unassembled WGS sequence"/>
</dbReference>
<gene>
    <name evidence="3" type="ORF">Heshes_11080</name>
    <name evidence="4" type="ORF">SAMN04489725_103185</name>
</gene>
<organism evidence="4 5">
    <name type="scientific">Alicyclobacillus hesperidum</name>
    <dbReference type="NCBI Taxonomy" id="89784"/>
    <lineage>
        <taxon>Bacteria</taxon>
        <taxon>Bacillati</taxon>
        <taxon>Bacillota</taxon>
        <taxon>Bacilli</taxon>
        <taxon>Bacillales</taxon>
        <taxon>Alicyclobacillaceae</taxon>
        <taxon>Alicyclobacillus</taxon>
    </lineage>
</organism>
<evidence type="ECO:0000313" key="4">
    <source>
        <dbReference type="EMBL" id="SDW24200.1"/>
    </source>
</evidence>
<reference evidence="5" key="2">
    <citation type="submission" date="2016-10" db="EMBL/GenBank/DDBJ databases">
        <authorList>
            <person name="Varghese N."/>
        </authorList>
    </citation>
    <scope>NUCLEOTIDE SEQUENCE [LARGE SCALE GENOMIC DNA]</scope>
    <source>
        <strain evidence="5">DSM 12489</strain>
    </source>
</reference>
<dbReference type="EMBL" id="BSRA01000005">
    <property type="protein sequence ID" value="GLV13424.1"/>
    <property type="molecule type" value="Genomic_DNA"/>
</dbReference>
<sequence>MDQAKMKWLPHRVHTVFLEDVTPDDPVVGRKYTCIRSLRTGRMHVSIGKQYHDAELSRRYGRWARESIVAEWVSPDELQVHVHISGAGVHGRAGMRNRRFLRDLPFALAAMRHADGYLVQVHPELDHAQIVVRFHSDVSKYDRTETWGHWRDYAITPNWRHRFSR</sequence>
<feature type="domain" description="Staygreen protein" evidence="2">
    <location>
        <begin position="10"/>
        <end position="153"/>
    </location>
</feature>
<keyword evidence="1" id="KW-0809">Transit peptide</keyword>
<dbReference type="Pfam" id="PF12638">
    <property type="entry name" value="Staygreen"/>
    <property type="match status" value="1"/>
</dbReference>
<name>A0A1H2RYH5_9BACL</name>
<evidence type="ECO:0000313" key="5">
    <source>
        <dbReference type="Proteomes" id="UP000182589"/>
    </source>
</evidence>
<keyword evidence="5" id="KW-1185">Reference proteome</keyword>
<accession>A0A1H2RYH5</accession>
<evidence type="ECO:0000313" key="3">
    <source>
        <dbReference type="EMBL" id="GLV13424.1"/>
    </source>
</evidence>
<dbReference type="AlphaFoldDB" id="A0A1H2RYH5"/>
<dbReference type="EMBL" id="FNOJ01000003">
    <property type="protein sequence ID" value="SDW24200.1"/>
    <property type="molecule type" value="Genomic_DNA"/>
</dbReference>
<dbReference type="PANTHER" id="PTHR31750">
    <property type="entry name" value="PROTEIN STAY-GREEN 1, CHLOROPLASTIC-RELATED"/>
    <property type="match status" value="1"/>
</dbReference>
<dbReference type="InterPro" id="IPR024438">
    <property type="entry name" value="Staygreen"/>
</dbReference>
<reference evidence="4" key="1">
    <citation type="submission" date="2016-10" db="EMBL/GenBank/DDBJ databases">
        <authorList>
            <person name="de Groot N.N."/>
        </authorList>
    </citation>
    <scope>NUCLEOTIDE SEQUENCE [LARGE SCALE GENOMIC DNA]</scope>
    <source>
        <strain evidence="4">DSM 12489</strain>
    </source>
</reference>
<proteinExistence type="predicted"/>
<protein>
    <submittedName>
        <fullName evidence="4">Staygreen protein</fullName>
    </submittedName>
</protein>